<dbReference type="AlphaFoldDB" id="A0A848BYL5"/>
<name>A0A848BYL5_9FIRM</name>
<accession>A0A848BYL5</accession>
<proteinExistence type="predicted"/>
<evidence type="ECO:0000313" key="1">
    <source>
        <dbReference type="EMBL" id="MFG6272473.1"/>
    </source>
</evidence>
<dbReference type="Proteomes" id="UP000591071">
    <property type="component" value="Unassembled WGS sequence"/>
</dbReference>
<dbReference type="RefSeq" id="WP_083237030.1">
    <property type="nucleotide sequence ID" value="NZ_CP011940.1"/>
</dbReference>
<evidence type="ECO:0000313" key="3">
    <source>
        <dbReference type="Proteomes" id="UP000591071"/>
    </source>
</evidence>
<reference evidence="1 4" key="2">
    <citation type="submission" date="2024-10" db="EMBL/GenBank/DDBJ databases">
        <authorList>
            <person name="Sang B.-I."/>
            <person name="Prabhaharan D."/>
        </authorList>
    </citation>
    <scope>NUCLEOTIDE SEQUENCE [LARGE SCALE GENOMIC DNA]</scope>
    <source>
        <strain evidence="1 4">MH</strain>
    </source>
</reference>
<dbReference type="EMBL" id="JBIEKR010000003">
    <property type="protein sequence ID" value="MFG6272473.1"/>
    <property type="molecule type" value="Genomic_DNA"/>
</dbReference>
<dbReference type="EMBL" id="JABAFG010000003">
    <property type="protein sequence ID" value="NME27443.1"/>
    <property type="molecule type" value="Genomic_DNA"/>
</dbReference>
<dbReference type="Proteomes" id="UP001605989">
    <property type="component" value="Unassembled WGS sequence"/>
</dbReference>
<comment type="caution">
    <text evidence="2">The sequence shown here is derived from an EMBL/GenBank/DDBJ whole genome shotgun (WGS) entry which is preliminary data.</text>
</comment>
<evidence type="ECO:0000313" key="4">
    <source>
        <dbReference type="Proteomes" id="UP001605989"/>
    </source>
</evidence>
<gene>
    <name evidence="1" type="ORF">ACGTZG_04655</name>
    <name evidence="2" type="ORF">HF872_02195</name>
</gene>
<sequence>MMDIRILIGMPLWYAKSVLEGKNIPYVLEQTVSRSHYFSCDDQEIYVIRAVERDGVVHLVYNYSLKASDSVQQALHDGG</sequence>
<evidence type="ECO:0000313" key="2">
    <source>
        <dbReference type="EMBL" id="NME27443.1"/>
    </source>
</evidence>
<keyword evidence="4" id="KW-1185">Reference proteome</keyword>
<protein>
    <submittedName>
        <fullName evidence="2">Uncharacterized protein</fullName>
    </submittedName>
</protein>
<reference evidence="2 3" key="1">
    <citation type="submission" date="2020-04" db="EMBL/GenBank/DDBJ databases">
        <authorList>
            <person name="Hitch T.C.A."/>
            <person name="Wylensek D."/>
            <person name="Clavel T."/>
        </authorList>
    </citation>
    <scope>NUCLEOTIDE SEQUENCE [LARGE SCALE GENOMIC DNA]</scope>
    <source>
        <strain evidence="2 3">Oil-RF-744-FAT-WT-6-1</strain>
    </source>
</reference>
<dbReference type="OrthoDB" id="1623963at2"/>
<organism evidence="2 3">
    <name type="scientific">Megasphaera hexanoica</name>
    <dbReference type="NCBI Taxonomy" id="1675036"/>
    <lineage>
        <taxon>Bacteria</taxon>
        <taxon>Bacillati</taxon>
        <taxon>Bacillota</taxon>
        <taxon>Negativicutes</taxon>
        <taxon>Veillonellales</taxon>
        <taxon>Veillonellaceae</taxon>
        <taxon>Megasphaera</taxon>
    </lineage>
</organism>